<comment type="caution">
    <text evidence="1">The sequence shown here is derived from an EMBL/GenBank/DDBJ whole genome shotgun (WGS) entry which is preliminary data.</text>
</comment>
<sequence>MNLSSVYSEIKQLLSISDESFDLEHYINRHFNTEPDENKLEIIGDILHFITKFTMFKDIKPFMNSLYTCITKTLEIKPDSVYDFEELLVKNAIMHFVQEHIHYSKITQENQVLEYLTDSESR</sequence>
<dbReference type="EMBL" id="BART01033607">
    <property type="protein sequence ID" value="GAH09166.1"/>
    <property type="molecule type" value="Genomic_DNA"/>
</dbReference>
<organism evidence="1">
    <name type="scientific">marine sediment metagenome</name>
    <dbReference type="NCBI Taxonomy" id="412755"/>
    <lineage>
        <taxon>unclassified sequences</taxon>
        <taxon>metagenomes</taxon>
        <taxon>ecological metagenomes</taxon>
    </lineage>
</organism>
<evidence type="ECO:0000313" key="1">
    <source>
        <dbReference type="EMBL" id="GAH09166.1"/>
    </source>
</evidence>
<proteinExistence type="predicted"/>
<gene>
    <name evidence="1" type="ORF">S01H4_57687</name>
</gene>
<reference evidence="1" key="1">
    <citation type="journal article" date="2014" name="Front. Microbiol.">
        <title>High frequency of phylogenetically diverse reductive dehalogenase-homologous genes in deep subseafloor sedimentary metagenomes.</title>
        <authorList>
            <person name="Kawai M."/>
            <person name="Futagami T."/>
            <person name="Toyoda A."/>
            <person name="Takaki Y."/>
            <person name="Nishi S."/>
            <person name="Hori S."/>
            <person name="Arai W."/>
            <person name="Tsubouchi T."/>
            <person name="Morono Y."/>
            <person name="Uchiyama I."/>
            <person name="Ito T."/>
            <person name="Fujiyama A."/>
            <person name="Inagaki F."/>
            <person name="Takami H."/>
        </authorList>
    </citation>
    <scope>NUCLEOTIDE SEQUENCE</scope>
    <source>
        <strain evidence="1">Expedition CK06-06</strain>
    </source>
</reference>
<protein>
    <submittedName>
        <fullName evidence="1">Uncharacterized protein</fullName>
    </submittedName>
</protein>
<accession>X1CL83</accession>
<name>X1CL83_9ZZZZ</name>
<dbReference type="AlphaFoldDB" id="X1CL83"/>